<accession>A0A7R9HJH6</accession>
<dbReference type="AlphaFoldDB" id="A0A7R9HJH6"/>
<proteinExistence type="predicted"/>
<evidence type="ECO:0000313" key="2">
    <source>
        <dbReference type="EMBL" id="CAD7424680.1"/>
    </source>
</evidence>
<protein>
    <submittedName>
        <fullName evidence="2">Uncharacterized protein</fullName>
    </submittedName>
</protein>
<reference evidence="2" key="1">
    <citation type="submission" date="2020-11" db="EMBL/GenBank/DDBJ databases">
        <authorList>
            <person name="Tran Van P."/>
        </authorList>
    </citation>
    <scope>NUCLEOTIDE SEQUENCE</scope>
</reference>
<dbReference type="EMBL" id="OB792824">
    <property type="protein sequence ID" value="CAD7424680.1"/>
    <property type="molecule type" value="Genomic_DNA"/>
</dbReference>
<name>A0A7R9HJH6_9NEOP</name>
<organism evidence="2">
    <name type="scientific">Timema monikensis</name>
    <dbReference type="NCBI Taxonomy" id="170555"/>
    <lineage>
        <taxon>Eukaryota</taxon>
        <taxon>Metazoa</taxon>
        <taxon>Ecdysozoa</taxon>
        <taxon>Arthropoda</taxon>
        <taxon>Hexapoda</taxon>
        <taxon>Insecta</taxon>
        <taxon>Pterygota</taxon>
        <taxon>Neoptera</taxon>
        <taxon>Polyneoptera</taxon>
        <taxon>Phasmatodea</taxon>
        <taxon>Timematodea</taxon>
        <taxon>Timematoidea</taxon>
        <taxon>Timematidae</taxon>
        <taxon>Timema</taxon>
    </lineage>
</organism>
<feature type="compositionally biased region" description="Basic and acidic residues" evidence="1">
    <location>
        <begin position="149"/>
        <end position="161"/>
    </location>
</feature>
<evidence type="ECO:0000256" key="1">
    <source>
        <dbReference type="SAM" id="MobiDB-lite"/>
    </source>
</evidence>
<gene>
    <name evidence="2" type="ORF">TMSB3V08_LOCUS1616</name>
</gene>
<dbReference type="InterPro" id="IPR008979">
    <property type="entry name" value="Galactose-bd-like_sf"/>
</dbReference>
<dbReference type="Gene3D" id="2.60.120.260">
    <property type="entry name" value="Galactose-binding domain-like"/>
    <property type="match status" value="1"/>
</dbReference>
<dbReference type="SUPFAM" id="SSF49785">
    <property type="entry name" value="Galactose-binding domain-like"/>
    <property type="match status" value="1"/>
</dbReference>
<sequence>MTQYVPGGELLSRSLIEDVAGGPRCRMTQYVQLEVPLREGDDDDDECGGAWRAELEECSSHCYDERFERSPASTPTVEPYRPSGGRLLAKIVADRGYHVVSATNSPAINLVFLDRSNRRLLSAGTNIALMKPANQSTTVRGGAAANGNDGERTPVHDGKSCTETMKEASPWWMVEPGGWWTSLSPTLSAWSGSLPGAVVVSPHNFTQLLELSDGRDWLLSTLISYLFHRRLMGTVPKVLK</sequence>
<feature type="region of interest" description="Disordered" evidence="1">
    <location>
        <begin position="138"/>
        <end position="161"/>
    </location>
</feature>